<dbReference type="Proteomes" id="UP000319257">
    <property type="component" value="Unassembled WGS sequence"/>
</dbReference>
<dbReference type="GO" id="GO:0004520">
    <property type="term" value="F:DNA endonuclease activity"/>
    <property type="evidence" value="ECO:0007669"/>
    <property type="project" value="TreeGrafter"/>
</dbReference>
<protein>
    <recommendedName>
        <fullName evidence="2">Mitochondrial resolvase Ydc2 catalytic domain-containing protein</fullName>
    </recommendedName>
</protein>
<feature type="domain" description="Mitochondrial resolvase Ydc2 catalytic" evidence="2">
    <location>
        <begin position="56"/>
        <end position="309"/>
    </location>
</feature>
<dbReference type="GO" id="GO:0000403">
    <property type="term" value="F:Y-form DNA binding"/>
    <property type="evidence" value="ECO:0007669"/>
    <property type="project" value="TreeGrafter"/>
</dbReference>
<dbReference type="EMBL" id="SKBQ01000014">
    <property type="protein sequence ID" value="TPX17090.1"/>
    <property type="molecule type" value="Genomic_DNA"/>
</dbReference>
<dbReference type="GO" id="GO:0070336">
    <property type="term" value="F:flap-structured DNA binding"/>
    <property type="evidence" value="ECO:0007669"/>
    <property type="project" value="TreeGrafter"/>
</dbReference>
<dbReference type="InParanoid" id="A0A507BK80"/>
<reference evidence="3 4" key="1">
    <citation type="submission" date="2019-06" db="EMBL/GenBank/DDBJ databases">
        <title>Draft genome sequence of the filamentous fungus Phialemoniopsis curvata isolated from diesel fuel.</title>
        <authorList>
            <person name="Varaljay V.A."/>
            <person name="Lyon W.J."/>
            <person name="Crouch A.L."/>
            <person name="Drake C.E."/>
            <person name="Hollomon J.M."/>
            <person name="Nadeau L.J."/>
            <person name="Nunn H.S."/>
            <person name="Stevenson B.S."/>
            <person name="Bojanowski C.L."/>
            <person name="Crookes-Goodson W.J."/>
        </authorList>
    </citation>
    <scope>NUCLEOTIDE SEQUENCE [LARGE SCALE GENOMIC DNA]</scope>
    <source>
        <strain evidence="3 4">D216</strain>
    </source>
</reference>
<evidence type="ECO:0000256" key="1">
    <source>
        <dbReference type="SAM" id="MobiDB-lite"/>
    </source>
</evidence>
<gene>
    <name evidence="3" type="ORF">E0L32_003208</name>
</gene>
<dbReference type="PANTHER" id="PTHR28072">
    <property type="entry name" value="CRUCIFORM CUTTING ENDONUCLEASE 1, MITOCHONDRIAL-RELATED"/>
    <property type="match status" value="1"/>
</dbReference>
<evidence type="ECO:0000313" key="3">
    <source>
        <dbReference type="EMBL" id="TPX17090.1"/>
    </source>
</evidence>
<proteinExistence type="predicted"/>
<dbReference type="OrthoDB" id="5552842at2759"/>
<evidence type="ECO:0000259" key="2">
    <source>
        <dbReference type="Pfam" id="PF09159"/>
    </source>
</evidence>
<dbReference type="GO" id="GO:0000402">
    <property type="term" value="F:crossed form four-way junction DNA binding"/>
    <property type="evidence" value="ECO:0007669"/>
    <property type="project" value="TreeGrafter"/>
</dbReference>
<dbReference type="InterPro" id="IPR015242">
    <property type="entry name" value="Ydc2_cat"/>
</dbReference>
<dbReference type="AlphaFoldDB" id="A0A507BK80"/>
<comment type="caution">
    <text evidence="3">The sequence shown here is derived from an EMBL/GenBank/DDBJ whole genome shotgun (WGS) entry which is preliminary data.</text>
</comment>
<dbReference type="InterPro" id="IPR039197">
    <property type="entry name" value="Mrs1/Cce1"/>
</dbReference>
<accession>A0A507BK80</accession>
<name>A0A507BK80_9PEZI</name>
<sequence>MPPGRLPIVSPSSRLADLQKLAFHCGLNSSGTRAAIANHVNSQLSSWKPAPPDSRILSIDLGVRNLAYSLLTAGGGRRHHEAVANAVGAEASKPAQLHTWQRLALVPRRAGGPDGACEAAQDFSPAAMSDVAVRLVQERLLPLRPSHVLIERQRFRSGGGAAVLEWTVRVNSLEAMLYAVFAHLRATGAWAGAVIPIEPRKVAPFVLGERSGPGEKTAGRGLPRKKASDVKRLKIELLAHMLTAGEIDIVSDEARDMAAAFLQRQGARSSRKKSSPPSSPLLGSEKLDDLADSLLQGLAWLRWEQNRSTAKSQGDKAALMPFRN</sequence>
<organism evidence="3 4">
    <name type="scientific">Thyridium curvatum</name>
    <dbReference type="NCBI Taxonomy" id="1093900"/>
    <lineage>
        <taxon>Eukaryota</taxon>
        <taxon>Fungi</taxon>
        <taxon>Dikarya</taxon>
        <taxon>Ascomycota</taxon>
        <taxon>Pezizomycotina</taxon>
        <taxon>Sordariomycetes</taxon>
        <taxon>Sordariomycetidae</taxon>
        <taxon>Thyridiales</taxon>
        <taxon>Thyridiaceae</taxon>
        <taxon>Thyridium</taxon>
    </lineage>
</organism>
<dbReference type="FunCoup" id="A0A507BK80">
    <property type="interactions" value="32"/>
</dbReference>
<evidence type="ECO:0000313" key="4">
    <source>
        <dbReference type="Proteomes" id="UP000319257"/>
    </source>
</evidence>
<dbReference type="Gene3D" id="3.30.420.10">
    <property type="entry name" value="Ribonuclease H-like superfamily/Ribonuclease H"/>
    <property type="match status" value="1"/>
</dbReference>
<dbReference type="GO" id="GO:0005739">
    <property type="term" value="C:mitochondrion"/>
    <property type="evidence" value="ECO:0007669"/>
    <property type="project" value="TreeGrafter"/>
</dbReference>
<dbReference type="PANTHER" id="PTHR28072:SF1">
    <property type="entry name" value="CRUCIFORM CUTTING ENDONUCLEASE 1, MITOCHONDRIAL-RELATED"/>
    <property type="match status" value="1"/>
</dbReference>
<dbReference type="STRING" id="1093900.A0A507BK80"/>
<keyword evidence="4" id="KW-1185">Reference proteome</keyword>
<feature type="region of interest" description="Disordered" evidence="1">
    <location>
        <begin position="263"/>
        <end position="285"/>
    </location>
</feature>
<dbReference type="InterPro" id="IPR012337">
    <property type="entry name" value="RNaseH-like_sf"/>
</dbReference>
<dbReference type="Pfam" id="PF09159">
    <property type="entry name" value="Ydc2-catalyt"/>
    <property type="match status" value="1"/>
</dbReference>
<dbReference type="SUPFAM" id="SSF53098">
    <property type="entry name" value="Ribonuclease H-like"/>
    <property type="match status" value="1"/>
</dbReference>
<dbReference type="GeneID" id="41970655"/>
<dbReference type="InterPro" id="IPR036397">
    <property type="entry name" value="RNaseH_sf"/>
</dbReference>
<dbReference type="CDD" id="cd16963">
    <property type="entry name" value="CCE1"/>
    <property type="match status" value="1"/>
</dbReference>
<dbReference type="RefSeq" id="XP_030998801.1">
    <property type="nucleotide sequence ID" value="XM_031137483.1"/>
</dbReference>